<evidence type="ECO:0000313" key="1">
    <source>
        <dbReference type="EMBL" id="KAG5625726.1"/>
    </source>
</evidence>
<reference evidence="1 2" key="1">
    <citation type="submission" date="2020-09" db="EMBL/GenBank/DDBJ databases">
        <title>De no assembly of potato wild relative species, Solanum commersonii.</title>
        <authorList>
            <person name="Cho K."/>
        </authorList>
    </citation>
    <scope>NUCLEOTIDE SEQUENCE [LARGE SCALE GENOMIC DNA]</scope>
    <source>
        <strain evidence="1">LZ3.2</strain>
        <tissue evidence="1">Leaf</tissue>
    </source>
</reference>
<dbReference type="AlphaFoldDB" id="A0A9J6AM88"/>
<protein>
    <submittedName>
        <fullName evidence="1">Uncharacterized protein</fullName>
    </submittedName>
</protein>
<comment type="caution">
    <text evidence="1">The sequence shown here is derived from an EMBL/GenBank/DDBJ whole genome shotgun (WGS) entry which is preliminary data.</text>
</comment>
<sequence length="107" mass="12069">MRIFVDKVQVVPVVDKDDGGEAGMDYEEPSNNVCMQACFYPRIFCVIKQENNLSPKSQHLPFLCKASDRWAKMFDDLNPGSISTSLDSEASCFFRYSAGNSHHIGRE</sequence>
<dbReference type="Proteomes" id="UP000824120">
    <property type="component" value="Chromosome 2"/>
</dbReference>
<dbReference type="EMBL" id="JACXVP010000002">
    <property type="protein sequence ID" value="KAG5625726.1"/>
    <property type="molecule type" value="Genomic_DNA"/>
</dbReference>
<keyword evidence="2" id="KW-1185">Reference proteome</keyword>
<accession>A0A9J6AM88</accession>
<name>A0A9J6AM88_SOLCO</name>
<gene>
    <name evidence="1" type="ORF">H5410_010944</name>
</gene>
<proteinExistence type="predicted"/>
<evidence type="ECO:0000313" key="2">
    <source>
        <dbReference type="Proteomes" id="UP000824120"/>
    </source>
</evidence>
<organism evidence="1 2">
    <name type="scientific">Solanum commersonii</name>
    <name type="common">Commerson's wild potato</name>
    <name type="synonym">Commerson's nightshade</name>
    <dbReference type="NCBI Taxonomy" id="4109"/>
    <lineage>
        <taxon>Eukaryota</taxon>
        <taxon>Viridiplantae</taxon>
        <taxon>Streptophyta</taxon>
        <taxon>Embryophyta</taxon>
        <taxon>Tracheophyta</taxon>
        <taxon>Spermatophyta</taxon>
        <taxon>Magnoliopsida</taxon>
        <taxon>eudicotyledons</taxon>
        <taxon>Gunneridae</taxon>
        <taxon>Pentapetalae</taxon>
        <taxon>asterids</taxon>
        <taxon>lamiids</taxon>
        <taxon>Solanales</taxon>
        <taxon>Solanaceae</taxon>
        <taxon>Solanoideae</taxon>
        <taxon>Solaneae</taxon>
        <taxon>Solanum</taxon>
    </lineage>
</organism>